<dbReference type="Pfam" id="PF00440">
    <property type="entry name" value="TetR_N"/>
    <property type="match status" value="1"/>
</dbReference>
<feature type="domain" description="HTH tetR-type" evidence="5">
    <location>
        <begin position="3"/>
        <end position="63"/>
    </location>
</feature>
<accession>A0A8D5ZMB1</accession>
<protein>
    <submittedName>
        <fullName evidence="6">TetR family transcriptional regulator</fullName>
    </submittedName>
</protein>
<dbReference type="EMBL" id="AP024601">
    <property type="protein sequence ID" value="BCU80236.1"/>
    <property type="molecule type" value="Genomic_DNA"/>
</dbReference>
<evidence type="ECO:0000313" key="6">
    <source>
        <dbReference type="EMBL" id="BCU80236.1"/>
    </source>
</evidence>
<dbReference type="InterPro" id="IPR041490">
    <property type="entry name" value="KstR2_TetR_C"/>
</dbReference>
<keyword evidence="1" id="KW-0805">Transcription regulation</keyword>
<dbReference type="SUPFAM" id="SSF48498">
    <property type="entry name" value="Tetracyclin repressor-like, C-terminal domain"/>
    <property type="match status" value="1"/>
</dbReference>
<dbReference type="GO" id="GO:0045892">
    <property type="term" value="P:negative regulation of DNA-templated transcription"/>
    <property type="evidence" value="ECO:0007669"/>
    <property type="project" value="UniProtKB-ARBA"/>
</dbReference>
<keyword evidence="3" id="KW-0804">Transcription</keyword>
<evidence type="ECO:0000259" key="5">
    <source>
        <dbReference type="PROSITE" id="PS50977"/>
    </source>
</evidence>
<evidence type="ECO:0000256" key="1">
    <source>
        <dbReference type="ARBA" id="ARBA00023015"/>
    </source>
</evidence>
<dbReference type="InterPro" id="IPR009057">
    <property type="entry name" value="Homeodomain-like_sf"/>
</dbReference>
<dbReference type="Gene3D" id="1.10.10.60">
    <property type="entry name" value="Homeodomain-like"/>
    <property type="match status" value="1"/>
</dbReference>
<dbReference type="Proteomes" id="UP000677436">
    <property type="component" value="Chromosome"/>
</dbReference>
<evidence type="ECO:0000313" key="7">
    <source>
        <dbReference type="Proteomes" id="UP000677436"/>
    </source>
</evidence>
<keyword evidence="7" id="KW-1185">Reference proteome</keyword>
<proteinExistence type="predicted"/>
<keyword evidence="2 4" id="KW-0238">DNA-binding</keyword>
<evidence type="ECO:0000256" key="2">
    <source>
        <dbReference type="ARBA" id="ARBA00023125"/>
    </source>
</evidence>
<dbReference type="FunFam" id="1.10.10.60:FF:000141">
    <property type="entry name" value="TetR family transcriptional regulator"/>
    <property type="match status" value="1"/>
</dbReference>
<reference evidence="6" key="1">
    <citation type="journal article" date="2013" name="Int. J. Syst. Evol. Microbiol.">
        <title>Polycladomyces abyssicola gen. nov., sp. nov., a thermophilic filamentous bacterium isolated from hemipelagic sediment.</title>
        <authorList>
            <person name="Tsubouchi T."/>
            <person name="Shimane Y."/>
            <person name="Mori K."/>
            <person name="Usui K."/>
            <person name="Hiraki T."/>
            <person name="Tame A."/>
            <person name="Uematsu K."/>
            <person name="Maruyama T."/>
            <person name="Hatada Y."/>
        </authorList>
    </citation>
    <scope>NUCLEOTIDE SEQUENCE</scope>
    <source>
        <strain evidence="6">JIR-001</strain>
    </source>
</reference>
<dbReference type="RefSeq" id="WP_212773648.1">
    <property type="nucleotide sequence ID" value="NZ_AP024601.1"/>
</dbReference>
<dbReference type="InterPro" id="IPR050624">
    <property type="entry name" value="HTH-type_Tx_Regulator"/>
</dbReference>
<reference evidence="6" key="2">
    <citation type="journal article" date="2021" name="Microbiol. Resour. Announc.">
        <title>Complete Genome Sequence of Polycladomyces abyssicola JIR-001T, Isolated from Hemipelagic Sediment in Deep Seawater.</title>
        <authorList>
            <person name="Tsubouchi T."/>
            <person name="Kaneko Y."/>
        </authorList>
    </citation>
    <scope>NUCLEOTIDE SEQUENCE</scope>
    <source>
        <strain evidence="6">JIR-001</strain>
    </source>
</reference>
<dbReference type="Gene3D" id="1.10.357.10">
    <property type="entry name" value="Tetracycline Repressor, domain 2"/>
    <property type="match status" value="1"/>
</dbReference>
<feature type="DNA-binding region" description="H-T-H motif" evidence="4">
    <location>
        <begin position="26"/>
        <end position="45"/>
    </location>
</feature>
<name>A0A8D5ZMB1_9BACL</name>
<dbReference type="InterPro" id="IPR001647">
    <property type="entry name" value="HTH_TetR"/>
</dbReference>
<evidence type="ECO:0000256" key="4">
    <source>
        <dbReference type="PROSITE-ProRule" id="PRU00335"/>
    </source>
</evidence>
<dbReference type="PRINTS" id="PR00455">
    <property type="entry name" value="HTHTETR"/>
</dbReference>
<dbReference type="PANTHER" id="PTHR43479">
    <property type="entry name" value="ACREF/ENVCD OPERON REPRESSOR-RELATED"/>
    <property type="match status" value="1"/>
</dbReference>
<dbReference type="SUPFAM" id="SSF46689">
    <property type="entry name" value="Homeodomain-like"/>
    <property type="match status" value="1"/>
</dbReference>
<dbReference type="Pfam" id="PF17932">
    <property type="entry name" value="TetR_C_24"/>
    <property type="match status" value="1"/>
</dbReference>
<dbReference type="InterPro" id="IPR036271">
    <property type="entry name" value="Tet_transcr_reg_TetR-rel_C_sf"/>
</dbReference>
<evidence type="ECO:0000256" key="3">
    <source>
        <dbReference type="ARBA" id="ARBA00023163"/>
    </source>
</evidence>
<dbReference type="GO" id="GO:0003677">
    <property type="term" value="F:DNA binding"/>
    <property type="evidence" value="ECO:0007669"/>
    <property type="project" value="UniProtKB-UniRule"/>
</dbReference>
<gene>
    <name evidence="6" type="ORF">JIR001_00190</name>
</gene>
<organism evidence="6 7">
    <name type="scientific">Polycladomyces abyssicola</name>
    <dbReference type="NCBI Taxonomy" id="1125966"/>
    <lineage>
        <taxon>Bacteria</taxon>
        <taxon>Bacillati</taxon>
        <taxon>Bacillota</taxon>
        <taxon>Bacilli</taxon>
        <taxon>Bacillales</taxon>
        <taxon>Thermoactinomycetaceae</taxon>
        <taxon>Polycladomyces</taxon>
    </lineage>
</organism>
<dbReference type="PANTHER" id="PTHR43479:SF11">
    <property type="entry name" value="ACREF_ENVCD OPERON REPRESSOR-RELATED"/>
    <property type="match status" value="1"/>
</dbReference>
<dbReference type="PROSITE" id="PS50977">
    <property type="entry name" value="HTH_TETR_2"/>
    <property type="match status" value="1"/>
</dbReference>
<dbReference type="AlphaFoldDB" id="A0A8D5ZMB1"/>
<sequence length="195" mass="22393">MRHETIDLIFDAAVEVFAEYGFERAKVDDIAMKAGIAKGTIYYHFKSKEELFVALMNEGLEKMLDHARTEMEQAEPPREQLRRMLAAQVRFLIGHGTFTKLLLTEVWGSKERQQAFRSRIRQYIDLIEQVLRRGTEQGIFHLTHPNETAASIFGAVGVAVLHTIYRCQDQSEQMEAEIPKIIDTLEHLLFNGITA</sequence>
<dbReference type="KEGG" id="pabs:JIR001_00190"/>